<feature type="signal peptide" evidence="6">
    <location>
        <begin position="1"/>
        <end position="19"/>
    </location>
</feature>
<dbReference type="InterPro" id="IPR002902">
    <property type="entry name" value="GNK2"/>
</dbReference>
<dbReference type="AlphaFoldDB" id="A0AA88DJB3"/>
<keyword evidence="4" id="KW-0677">Repeat</keyword>
<keyword evidence="2" id="KW-0964">Secreted</keyword>
<dbReference type="PANTHER" id="PTHR32411:SF51">
    <property type="entry name" value="GNK2-HOMOLOGOUS DOMAIN-CONTAINING PROTEIN"/>
    <property type="match status" value="1"/>
</dbReference>
<sequence>MKTLHFAVILVHMLTFCYADTNEQSPLQCSEADDSAKDTTFQTNLRSLLDSLLANGPLEKGFYKTKVGKKSERVFGLVQCRGDVSANDCANCTRSAVKACLDQCPKSKKVLVWSRWCFLRYSDYDFFGVMDKTSFSLSNDTDFDDPNVVSKALDFMSGLAFTVQKQPLLFQTGVLDGGSSGKRYGMVQCTRDISSTDCGKCLQSQLSDFRTTIGNKRGWEVYGTSCFMWYHDDQFYFNISTSTSEG</sequence>
<dbReference type="EMBL" id="BTGU01000032">
    <property type="protein sequence ID" value="GMN49764.1"/>
    <property type="molecule type" value="Genomic_DNA"/>
</dbReference>
<keyword evidence="9" id="KW-1185">Reference proteome</keyword>
<evidence type="ECO:0000259" key="7">
    <source>
        <dbReference type="PROSITE" id="PS51473"/>
    </source>
</evidence>
<dbReference type="Proteomes" id="UP001187192">
    <property type="component" value="Unassembled WGS sequence"/>
</dbReference>
<comment type="similarity">
    <text evidence="5">Belongs to the cysteine-rich repeat secretory protein family.</text>
</comment>
<evidence type="ECO:0000256" key="4">
    <source>
        <dbReference type="ARBA" id="ARBA00022737"/>
    </source>
</evidence>
<comment type="subcellular location">
    <subcellularLocation>
        <location evidence="1">Secreted</location>
    </subcellularLocation>
</comment>
<dbReference type="PROSITE" id="PS51473">
    <property type="entry name" value="GNK2"/>
    <property type="match status" value="2"/>
</dbReference>
<dbReference type="GO" id="GO:0005576">
    <property type="term" value="C:extracellular region"/>
    <property type="evidence" value="ECO:0007669"/>
    <property type="project" value="UniProtKB-SubCell"/>
</dbReference>
<name>A0AA88DJB3_FICCA</name>
<dbReference type="InterPro" id="IPR050581">
    <property type="entry name" value="CRR_secretory_protein"/>
</dbReference>
<dbReference type="Gene3D" id="3.30.430.20">
    <property type="entry name" value="Gnk2 domain, C-X8-C-X2-C motif"/>
    <property type="match status" value="2"/>
</dbReference>
<accession>A0AA88DJB3</accession>
<feature type="domain" description="Gnk2-homologous" evidence="7">
    <location>
        <begin position="23"/>
        <end position="126"/>
    </location>
</feature>
<organism evidence="8 9">
    <name type="scientific">Ficus carica</name>
    <name type="common">Common fig</name>
    <dbReference type="NCBI Taxonomy" id="3494"/>
    <lineage>
        <taxon>Eukaryota</taxon>
        <taxon>Viridiplantae</taxon>
        <taxon>Streptophyta</taxon>
        <taxon>Embryophyta</taxon>
        <taxon>Tracheophyta</taxon>
        <taxon>Spermatophyta</taxon>
        <taxon>Magnoliopsida</taxon>
        <taxon>eudicotyledons</taxon>
        <taxon>Gunneridae</taxon>
        <taxon>Pentapetalae</taxon>
        <taxon>rosids</taxon>
        <taxon>fabids</taxon>
        <taxon>Rosales</taxon>
        <taxon>Moraceae</taxon>
        <taxon>Ficeae</taxon>
        <taxon>Ficus</taxon>
    </lineage>
</organism>
<evidence type="ECO:0000256" key="2">
    <source>
        <dbReference type="ARBA" id="ARBA00022525"/>
    </source>
</evidence>
<protein>
    <recommendedName>
        <fullName evidence="7">Gnk2-homologous domain-containing protein</fullName>
    </recommendedName>
</protein>
<feature type="chain" id="PRO_5041643935" description="Gnk2-homologous domain-containing protein" evidence="6">
    <location>
        <begin position="20"/>
        <end position="246"/>
    </location>
</feature>
<keyword evidence="3 6" id="KW-0732">Signal</keyword>
<evidence type="ECO:0000313" key="9">
    <source>
        <dbReference type="Proteomes" id="UP001187192"/>
    </source>
</evidence>
<dbReference type="InterPro" id="IPR038408">
    <property type="entry name" value="GNK2_sf"/>
</dbReference>
<dbReference type="PANTHER" id="PTHR32411">
    <property type="entry name" value="CYSTEINE-RICH REPEAT SECRETORY PROTEIN 38-RELATED"/>
    <property type="match status" value="1"/>
</dbReference>
<dbReference type="Pfam" id="PF01657">
    <property type="entry name" value="Stress-antifung"/>
    <property type="match status" value="2"/>
</dbReference>
<reference evidence="8" key="1">
    <citation type="submission" date="2023-07" db="EMBL/GenBank/DDBJ databases">
        <title>draft genome sequence of fig (Ficus carica).</title>
        <authorList>
            <person name="Takahashi T."/>
            <person name="Nishimura K."/>
        </authorList>
    </citation>
    <scope>NUCLEOTIDE SEQUENCE</scope>
</reference>
<evidence type="ECO:0000256" key="5">
    <source>
        <dbReference type="ARBA" id="ARBA00038515"/>
    </source>
</evidence>
<proteinExistence type="inferred from homology"/>
<dbReference type="CDD" id="cd23509">
    <property type="entry name" value="Gnk2-like"/>
    <property type="match status" value="2"/>
</dbReference>
<gene>
    <name evidence="8" type="ORF">TIFTF001_018912</name>
</gene>
<evidence type="ECO:0000256" key="1">
    <source>
        <dbReference type="ARBA" id="ARBA00004613"/>
    </source>
</evidence>
<comment type="caution">
    <text evidence="8">The sequence shown here is derived from an EMBL/GenBank/DDBJ whole genome shotgun (WGS) entry which is preliminary data.</text>
</comment>
<feature type="domain" description="Gnk2-homologous" evidence="7">
    <location>
        <begin position="130"/>
        <end position="235"/>
    </location>
</feature>
<evidence type="ECO:0000256" key="6">
    <source>
        <dbReference type="SAM" id="SignalP"/>
    </source>
</evidence>
<evidence type="ECO:0000256" key="3">
    <source>
        <dbReference type="ARBA" id="ARBA00022729"/>
    </source>
</evidence>
<evidence type="ECO:0000313" key="8">
    <source>
        <dbReference type="EMBL" id="GMN49764.1"/>
    </source>
</evidence>